<dbReference type="Proteomes" id="UP000077255">
    <property type="component" value="Chromosome"/>
</dbReference>
<reference evidence="3 4" key="1">
    <citation type="submission" date="2016-02" db="EMBL/GenBank/DDBJ databases">
        <title>Complete genome sequencing and analysis of ATSB10, Dyella thiooxydans isolated from rhizosphere soil of sunflower (Helianthus annuus L.).</title>
        <authorList>
            <person name="Lee Y."/>
            <person name="Hwangbo K."/>
            <person name="Chung H."/>
            <person name="Yoo J."/>
            <person name="Kim K.Y."/>
            <person name="Sa T.M."/>
            <person name="Um Y."/>
            <person name="Madhaiyan M."/>
        </authorList>
    </citation>
    <scope>NUCLEOTIDE SEQUENCE [LARGE SCALE GENOMIC DNA]</scope>
    <source>
        <strain evidence="3 4">ATSB10</strain>
    </source>
</reference>
<evidence type="ECO:0000259" key="2">
    <source>
        <dbReference type="Pfam" id="PF00582"/>
    </source>
</evidence>
<keyword evidence="4" id="KW-1185">Reference proteome</keyword>
<proteinExistence type="inferred from homology"/>
<accession>A0A160MZ79</accession>
<dbReference type="STRING" id="445710.ATSB10_11660"/>
<name>A0A160MZ79_9GAMM</name>
<comment type="similarity">
    <text evidence="1">Belongs to the universal stress protein A family.</text>
</comment>
<evidence type="ECO:0000313" key="4">
    <source>
        <dbReference type="Proteomes" id="UP000077255"/>
    </source>
</evidence>
<dbReference type="InterPro" id="IPR006016">
    <property type="entry name" value="UspA"/>
</dbReference>
<dbReference type="PANTHER" id="PTHR46268:SF15">
    <property type="entry name" value="UNIVERSAL STRESS PROTEIN HP_0031"/>
    <property type="match status" value="1"/>
</dbReference>
<organism evidence="3 4">
    <name type="scientific">Dyella thiooxydans</name>
    <dbReference type="NCBI Taxonomy" id="445710"/>
    <lineage>
        <taxon>Bacteria</taxon>
        <taxon>Pseudomonadati</taxon>
        <taxon>Pseudomonadota</taxon>
        <taxon>Gammaproteobacteria</taxon>
        <taxon>Lysobacterales</taxon>
        <taxon>Rhodanobacteraceae</taxon>
        <taxon>Dyella</taxon>
    </lineage>
</organism>
<dbReference type="PRINTS" id="PR01438">
    <property type="entry name" value="UNVRSLSTRESS"/>
</dbReference>
<dbReference type="Pfam" id="PF00582">
    <property type="entry name" value="Usp"/>
    <property type="match status" value="1"/>
</dbReference>
<dbReference type="RefSeq" id="WP_063671175.1">
    <property type="nucleotide sequence ID" value="NZ_CP014841.1"/>
</dbReference>
<gene>
    <name evidence="3" type="ORF">ATSB10_11660</name>
</gene>
<dbReference type="Gene3D" id="3.40.50.12370">
    <property type="match status" value="1"/>
</dbReference>
<dbReference type="KEGG" id="dtx:ATSB10_11660"/>
<protein>
    <recommendedName>
        <fullName evidence="2">UspA domain-containing protein</fullName>
    </recommendedName>
</protein>
<evidence type="ECO:0000256" key="1">
    <source>
        <dbReference type="ARBA" id="ARBA00008791"/>
    </source>
</evidence>
<dbReference type="AlphaFoldDB" id="A0A160MZ79"/>
<dbReference type="CDD" id="cd00293">
    <property type="entry name" value="USP-like"/>
    <property type="match status" value="1"/>
</dbReference>
<dbReference type="PANTHER" id="PTHR46268">
    <property type="entry name" value="STRESS RESPONSE PROTEIN NHAX"/>
    <property type="match status" value="1"/>
</dbReference>
<dbReference type="PATRIC" id="fig|445710.3.peg.1161"/>
<dbReference type="InterPro" id="IPR006015">
    <property type="entry name" value="Universal_stress_UspA"/>
</dbReference>
<sequence length="266" mass="28660">MLDLIINLDRLEDDTPACVVGLAAARQLDAFATGIHVVAVYPPVMAMPEALAMLDTEERSAQTFAAQWAALCARHGVKGEWEVIRGAYVPILAKRSRLAQFIVTELPVRNPDAPIGFDNITRTLFDDASPMLLVPETWRGTGAPDRILVAWNGSGEAAGAVKAALPLLKRASKVLVLDGERTGLPGLSPPALPLRAWLGRQGVAVEWQRFDRGANVGKALLETAREIEADLLVMGAWGRSRLSELALGGATRHVLDHAHLPLLMAH</sequence>
<dbReference type="SUPFAM" id="SSF52402">
    <property type="entry name" value="Adenine nucleotide alpha hydrolases-like"/>
    <property type="match status" value="2"/>
</dbReference>
<feature type="domain" description="UspA" evidence="2">
    <location>
        <begin position="145"/>
        <end position="265"/>
    </location>
</feature>
<dbReference type="EMBL" id="CP014841">
    <property type="protein sequence ID" value="AND68620.1"/>
    <property type="molecule type" value="Genomic_DNA"/>
</dbReference>
<evidence type="ECO:0000313" key="3">
    <source>
        <dbReference type="EMBL" id="AND68620.1"/>
    </source>
</evidence>